<evidence type="ECO:0000256" key="1">
    <source>
        <dbReference type="ARBA" id="ARBA00022801"/>
    </source>
</evidence>
<dbReference type="InterPro" id="IPR029058">
    <property type="entry name" value="AB_hydrolase_fold"/>
</dbReference>
<dbReference type="InterPro" id="IPR001375">
    <property type="entry name" value="Peptidase_S9_cat"/>
</dbReference>
<dbReference type="PANTHER" id="PTHR22946">
    <property type="entry name" value="DIENELACTONE HYDROLASE DOMAIN-CONTAINING PROTEIN-RELATED"/>
    <property type="match status" value="1"/>
</dbReference>
<gene>
    <name evidence="4" type="ORF">Krac_10403</name>
</gene>
<dbReference type="eggNOG" id="COG1073">
    <property type="taxonomic scope" value="Bacteria"/>
</dbReference>
<protein>
    <submittedName>
        <fullName evidence="4">Dipeptidylaminopeptidase/acylaminoacyl-peptidase-like protein</fullName>
    </submittedName>
</protein>
<dbReference type="GO" id="GO:0004177">
    <property type="term" value="F:aminopeptidase activity"/>
    <property type="evidence" value="ECO:0007669"/>
    <property type="project" value="UniProtKB-KW"/>
</dbReference>
<feature type="domain" description="Peptidase S9 prolyl oligopeptidase catalytic" evidence="3">
    <location>
        <begin position="219"/>
        <end position="385"/>
    </location>
</feature>
<keyword evidence="2" id="KW-0472">Membrane</keyword>
<comment type="caution">
    <text evidence="4">The sequence shown here is derived from an EMBL/GenBank/DDBJ whole genome shotgun (WGS) entry which is preliminary data.</text>
</comment>
<name>D6TGW8_KTERA</name>
<keyword evidence="1" id="KW-0378">Hydrolase</keyword>
<dbReference type="SUPFAM" id="SSF53474">
    <property type="entry name" value="alpha/beta-Hydrolases"/>
    <property type="match status" value="1"/>
</dbReference>
<dbReference type="Pfam" id="PF00326">
    <property type="entry name" value="Peptidase_S9"/>
    <property type="match status" value="1"/>
</dbReference>
<sequence length="393" mass="43131">MGELPVVSTTILYYHTYYSAKGLIMLTLLVFILLLVLLLLVILSAGLCWYVTRRLLHRTTHASTSFTLPLVDITAEAITLQSTKNTRRPGVFGIQGPEGQAIVGPILSADTRTVTRQLLHVAGTLTPQTNVAWNTTVYGGKLREQLHLTINEVSVPGPLGTMPAWFVPGQQPIWVVLVHGATGTQEQGLRAFKTLANLGFPILDITYRNDTNAPASTDGLSHLGDTEWEDVEASIKYALGQGAQSILLYGISMGGTIVEVFLARSSYTDHIHAVILDSPVLDWRATIESQTRKNRLPSFIARGAEAVISRRTHINFEALNLLTQPPRGVPTLLFHGIDDTSAPIALSDKFASIHPAITYVRFPDAEHTQCWNANSQEYESQLRTFLEDAVLKG</sequence>
<keyword evidence="5" id="KW-1185">Reference proteome</keyword>
<reference evidence="4 5" key="1">
    <citation type="journal article" date="2011" name="Stand. Genomic Sci.">
        <title>Non-contiguous finished genome sequence and contextual data of the filamentous soil bacterium Ktedonobacter racemifer type strain (SOSP1-21).</title>
        <authorList>
            <person name="Chang Y.J."/>
            <person name="Land M."/>
            <person name="Hauser L."/>
            <person name="Chertkov O."/>
            <person name="Del Rio T.G."/>
            <person name="Nolan M."/>
            <person name="Copeland A."/>
            <person name="Tice H."/>
            <person name="Cheng J.F."/>
            <person name="Lucas S."/>
            <person name="Han C."/>
            <person name="Goodwin L."/>
            <person name="Pitluck S."/>
            <person name="Ivanova N."/>
            <person name="Ovchinikova G."/>
            <person name="Pati A."/>
            <person name="Chen A."/>
            <person name="Palaniappan K."/>
            <person name="Mavromatis K."/>
            <person name="Liolios K."/>
            <person name="Brettin T."/>
            <person name="Fiebig A."/>
            <person name="Rohde M."/>
            <person name="Abt B."/>
            <person name="Goker M."/>
            <person name="Detter J.C."/>
            <person name="Woyke T."/>
            <person name="Bristow J."/>
            <person name="Eisen J.A."/>
            <person name="Markowitz V."/>
            <person name="Hugenholtz P."/>
            <person name="Kyrpides N.C."/>
            <person name="Klenk H.P."/>
            <person name="Lapidus A."/>
        </authorList>
    </citation>
    <scope>NUCLEOTIDE SEQUENCE [LARGE SCALE GENOMIC DNA]</scope>
    <source>
        <strain evidence="5">DSM 44963</strain>
    </source>
</reference>
<dbReference type="AlphaFoldDB" id="D6TGW8"/>
<dbReference type="PANTHER" id="PTHR22946:SF9">
    <property type="entry name" value="POLYKETIDE TRANSFERASE AF380"/>
    <property type="match status" value="1"/>
</dbReference>
<keyword evidence="4" id="KW-0645">Protease</keyword>
<feature type="transmembrane region" description="Helical" evidence="2">
    <location>
        <begin position="23"/>
        <end position="51"/>
    </location>
</feature>
<dbReference type="GO" id="GO:0008236">
    <property type="term" value="F:serine-type peptidase activity"/>
    <property type="evidence" value="ECO:0007669"/>
    <property type="project" value="InterPro"/>
</dbReference>
<dbReference type="GO" id="GO:0006508">
    <property type="term" value="P:proteolysis"/>
    <property type="evidence" value="ECO:0007669"/>
    <property type="project" value="InterPro"/>
</dbReference>
<evidence type="ECO:0000259" key="3">
    <source>
        <dbReference type="Pfam" id="PF00326"/>
    </source>
</evidence>
<keyword evidence="2" id="KW-1133">Transmembrane helix</keyword>
<dbReference type="STRING" id="485913.Krac_10403"/>
<keyword evidence="4" id="KW-0031">Aminopeptidase</keyword>
<dbReference type="EMBL" id="ADVG01000001">
    <property type="protein sequence ID" value="EFH88897.1"/>
    <property type="molecule type" value="Genomic_DNA"/>
</dbReference>
<dbReference type="InParanoid" id="D6TGW8"/>
<dbReference type="Proteomes" id="UP000004508">
    <property type="component" value="Unassembled WGS sequence"/>
</dbReference>
<accession>D6TGW8</accession>
<dbReference type="Gene3D" id="3.40.50.1820">
    <property type="entry name" value="alpha/beta hydrolase"/>
    <property type="match status" value="1"/>
</dbReference>
<proteinExistence type="predicted"/>
<organism evidence="4 5">
    <name type="scientific">Ktedonobacter racemifer DSM 44963</name>
    <dbReference type="NCBI Taxonomy" id="485913"/>
    <lineage>
        <taxon>Bacteria</taxon>
        <taxon>Bacillati</taxon>
        <taxon>Chloroflexota</taxon>
        <taxon>Ktedonobacteria</taxon>
        <taxon>Ktedonobacterales</taxon>
        <taxon>Ktedonobacteraceae</taxon>
        <taxon>Ktedonobacter</taxon>
    </lineage>
</organism>
<evidence type="ECO:0000313" key="5">
    <source>
        <dbReference type="Proteomes" id="UP000004508"/>
    </source>
</evidence>
<dbReference type="InterPro" id="IPR050261">
    <property type="entry name" value="FrsA_esterase"/>
</dbReference>
<evidence type="ECO:0000256" key="2">
    <source>
        <dbReference type="SAM" id="Phobius"/>
    </source>
</evidence>
<keyword evidence="2" id="KW-0812">Transmembrane</keyword>
<evidence type="ECO:0000313" key="4">
    <source>
        <dbReference type="EMBL" id="EFH88897.1"/>
    </source>
</evidence>
<dbReference type="GO" id="GO:0052689">
    <property type="term" value="F:carboxylic ester hydrolase activity"/>
    <property type="evidence" value="ECO:0007669"/>
    <property type="project" value="UniProtKB-ARBA"/>
</dbReference>